<gene>
    <name evidence="8" type="ORF">HPHI1048_LOCUS20232</name>
</gene>
<dbReference type="PANTHER" id="PTHR21716">
    <property type="entry name" value="TRANSMEMBRANE PROTEIN"/>
    <property type="match status" value="1"/>
</dbReference>
<dbReference type="GO" id="GO:0016020">
    <property type="term" value="C:membrane"/>
    <property type="evidence" value="ECO:0007669"/>
    <property type="project" value="UniProtKB-SubCell"/>
</dbReference>
<dbReference type="SUPFAM" id="SSF49899">
    <property type="entry name" value="Concanavalin A-like lectins/glucanases"/>
    <property type="match status" value="1"/>
</dbReference>
<feature type="transmembrane region" description="Helical" evidence="6">
    <location>
        <begin position="147"/>
        <end position="166"/>
    </location>
</feature>
<accession>A0A7S0HTS8</accession>
<keyword evidence="4 6" id="KW-1133">Transmembrane helix</keyword>
<proteinExistence type="inferred from homology"/>
<feature type="transmembrane region" description="Helical" evidence="6">
    <location>
        <begin position="198"/>
        <end position="216"/>
    </location>
</feature>
<evidence type="ECO:0000256" key="3">
    <source>
        <dbReference type="ARBA" id="ARBA00022692"/>
    </source>
</evidence>
<dbReference type="InterPro" id="IPR002549">
    <property type="entry name" value="AI-2E-like"/>
</dbReference>
<evidence type="ECO:0000259" key="7">
    <source>
        <dbReference type="PROSITE" id="PS50188"/>
    </source>
</evidence>
<feature type="domain" description="B30.2/SPRY" evidence="7">
    <location>
        <begin position="272"/>
        <end position="473"/>
    </location>
</feature>
<dbReference type="Pfam" id="PF01594">
    <property type="entry name" value="AI-2E_transport"/>
    <property type="match status" value="1"/>
</dbReference>
<sequence length="865" mass="97731">MPPSGMKHTPVEVRPERTQSLSPFTARQRIFDEEESEIDMSMFASHNDQIEELAYKQAFYTTVFLSVAAILWAVVYFNYLLLSVYFTPITWAVLCSIPLRRWQNKLLKEIEREKFLLLIVWRITKALFKMPESLLSFDFSRSALERITGDALTGCLVLACAIWIAISRPIEWLGWGPGFLFFSLLFFVHPIIVLGFDIIIPILISVICHIIPSKLCSLDWKQMSIFRIPLSRRKRRVILAIIIIAFACLVSFTVSLWVCASVLYELFQMIEILSESLNRSRSSILGRFGTAILRSPEICNNLTETCSVLANPRIVKWDTLSHVGNNSTSIRFGGDSPSTALLDPVFLPSNKGKHYIEFKVEESCNDVRIGLARADHSTSIVLGAGGGYSYTSEGHSTNDGFASFDFSGMWRYDVGDTVGVLYDVDAGNLYFSRNEKLLDTQYRIGTPPREGLRFAIGGRSPSAVSILNPQEIFEHSGALKEALGDLGVDNNWFKWSERELRESLLEWLLRQVSQSGLNATEASKELSSLYNILERRFSNDTESYQHKALIAKGDELVQRCQDTVTKILRRNATLSSLEADLKELWATVIETYQDIYTTVTSWIDVRYLQRYLVSGLNYISSASSVVFGFTIKAAVVLLTFTSSFVTTTFELVFSVCIFLVVVFYMLQMDQEPERFIRDLMPSAPGGSDSRKRRKQERSASPLVAKVLEASVKLFCFFVGWSWLSLDIISHLLPSSFIMVYLPALCSGMMAVVPVVPSFIVFLPATMQIWLEGYPLLAMAHLIVQVCVWFFAPAWMYKEMKAQDTSVPPYFTGLSVFAGIWVFGFSGIVYGPVLVNLVPVIYRTLKEQLRGDALEKLQRKASLIMS</sequence>
<feature type="transmembrane region" description="Helical" evidence="6">
    <location>
        <begin position="735"/>
        <end position="761"/>
    </location>
</feature>
<dbReference type="Gene3D" id="2.60.120.920">
    <property type="match status" value="1"/>
</dbReference>
<feature type="transmembrane region" description="Helical" evidence="6">
    <location>
        <begin position="173"/>
        <end position="192"/>
    </location>
</feature>
<evidence type="ECO:0000256" key="1">
    <source>
        <dbReference type="ARBA" id="ARBA00004141"/>
    </source>
</evidence>
<dbReference type="InterPro" id="IPR013320">
    <property type="entry name" value="ConA-like_dom_sf"/>
</dbReference>
<organism evidence="8">
    <name type="scientific">Hanusia phi</name>
    <dbReference type="NCBI Taxonomy" id="3032"/>
    <lineage>
        <taxon>Eukaryota</taxon>
        <taxon>Cryptophyceae</taxon>
        <taxon>Pyrenomonadales</taxon>
        <taxon>Geminigeraceae</taxon>
        <taxon>Hanusia</taxon>
    </lineage>
</organism>
<name>A0A7S0HTS8_9CRYP</name>
<feature type="transmembrane region" description="Helical" evidence="6">
    <location>
        <begin position="773"/>
        <end position="795"/>
    </location>
</feature>
<comment type="similarity">
    <text evidence="2">Belongs to the autoinducer-2 exporter (AI-2E) (TC 2.A.86) family.</text>
</comment>
<dbReference type="CDD" id="cd11709">
    <property type="entry name" value="SPRY"/>
    <property type="match status" value="1"/>
</dbReference>
<evidence type="ECO:0000256" key="4">
    <source>
        <dbReference type="ARBA" id="ARBA00022989"/>
    </source>
</evidence>
<reference evidence="8" key="1">
    <citation type="submission" date="2021-01" db="EMBL/GenBank/DDBJ databases">
        <authorList>
            <person name="Corre E."/>
            <person name="Pelletier E."/>
            <person name="Niang G."/>
            <person name="Scheremetjew M."/>
            <person name="Finn R."/>
            <person name="Kale V."/>
            <person name="Holt S."/>
            <person name="Cochrane G."/>
            <person name="Meng A."/>
            <person name="Brown T."/>
            <person name="Cohen L."/>
        </authorList>
    </citation>
    <scope>NUCLEOTIDE SEQUENCE</scope>
    <source>
        <strain evidence="8">CCMP325</strain>
    </source>
</reference>
<dbReference type="AlphaFoldDB" id="A0A7S0HTS8"/>
<dbReference type="PROSITE" id="PS50188">
    <property type="entry name" value="B302_SPRY"/>
    <property type="match status" value="1"/>
</dbReference>
<keyword evidence="3 6" id="KW-0812">Transmembrane</keyword>
<dbReference type="PANTHER" id="PTHR21716:SF4">
    <property type="entry name" value="TRANSMEMBRANE PROTEIN 245"/>
    <property type="match status" value="1"/>
</dbReference>
<feature type="transmembrane region" description="Helical" evidence="6">
    <location>
        <begin position="815"/>
        <end position="841"/>
    </location>
</feature>
<feature type="transmembrane region" description="Helical" evidence="6">
    <location>
        <begin position="58"/>
        <end position="79"/>
    </location>
</feature>
<protein>
    <recommendedName>
        <fullName evidence="7">B30.2/SPRY domain-containing protein</fullName>
    </recommendedName>
</protein>
<evidence type="ECO:0000313" key="8">
    <source>
        <dbReference type="EMBL" id="CAD8502046.1"/>
    </source>
</evidence>
<evidence type="ECO:0000256" key="5">
    <source>
        <dbReference type="ARBA" id="ARBA00023136"/>
    </source>
</evidence>
<feature type="transmembrane region" description="Helical" evidence="6">
    <location>
        <begin position="237"/>
        <end position="264"/>
    </location>
</feature>
<comment type="subcellular location">
    <subcellularLocation>
        <location evidence="1">Membrane</location>
        <topology evidence="1">Multi-pass membrane protein</topology>
    </subcellularLocation>
</comment>
<dbReference type="EMBL" id="HBEO01029792">
    <property type="protein sequence ID" value="CAD8502046.1"/>
    <property type="molecule type" value="Transcribed_RNA"/>
</dbReference>
<feature type="transmembrane region" description="Helical" evidence="6">
    <location>
        <begin position="702"/>
        <end position="723"/>
    </location>
</feature>
<dbReference type="InterPro" id="IPR001870">
    <property type="entry name" value="B30.2/SPRY"/>
</dbReference>
<keyword evidence="5 6" id="KW-0472">Membrane</keyword>
<evidence type="ECO:0000256" key="6">
    <source>
        <dbReference type="SAM" id="Phobius"/>
    </source>
</evidence>
<feature type="transmembrane region" description="Helical" evidence="6">
    <location>
        <begin position="633"/>
        <end position="666"/>
    </location>
</feature>
<evidence type="ECO:0000256" key="2">
    <source>
        <dbReference type="ARBA" id="ARBA00009773"/>
    </source>
</evidence>
<dbReference type="InterPro" id="IPR043136">
    <property type="entry name" value="B30.2/SPRY_sf"/>
</dbReference>